<feature type="domain" description="G-protein coupled receptors family 1 profile" evidence="10">
    <location>
        <begin position="78"/>
        <end position="332"/>
    </location>
</feature>
<feature type="transmembrane region" description="Helical" evidence="9">
    <location>
        <begin position="98"/>
        <end position="121"/>
    </location>
</feature>
<feature type="transmembrane region" description="Helical" evidence="9">
    <location>
        <begin position="281"/>
        <end position="299"/>
    </location>
</feature>
<feature type="transmembrane region" description="Helical" evidence="9">
    <location>
        <begin position="180"/>
        <end position="201"/>
    </location>
</feature>
<evidence type="ECO:0000313" key="11">
    <source>
        <dbReference type="Ensembl" id="ENSECRP00000030294.1"/>
    </source>
</evidence>
<dbReference type="SMART" id="SM01381">
    <property type="entry name" value="7TM_GPCR_Srsx"/>
    <property type="match status" value="1"/>
</dbReference>
<dbReference type="PROSITE" id="PS50262">
    <property type="entry name" value="G_PROTEIN_RECEP_F1_2"/>
    <property type="match status" value="1"/>
</dbReference>
<reference evidence="11" key="1">
    <citation type="submission" date="2025-08" db="UniProtKB">
        <authorList>
            <consortium name="Ensembl"/>
        </authorList>
    </citation>
    <scope>IDENTIFICATION</scope>
</reference>
<evidence type="ECO:0000313" key="12">
    <source>
        <dbReference type="Proteomes" id="UP000694620"/>
    </source>
</evidence>
<dbReference type="PANTHER" id="PTHR24249:SF381">
    <property type="entry name" value="TRACE AMINE ASSOCIATED RECEPTOR 19P-RELATED"/>
    <property type="match status" value="1"/>
</dbReference>
<evidence type="ECO:0000256" key="6">
    <source>
        <dbReference type="ARBA" id="ARBA00023136"/>
    </source>
</evidence>
<evidence type="ECO:0000256" key="3">
    <source>
        <dbReference type="ARBA" id="ARBA00022692"/>
    </source>
</evidence>
<dbReference type="Pfam" id="PF00001">
    <property type="entry name" value="7tm_1"/>
    <property type="match status" value="1"/>
</dbReference>
<evidence type="ECO:0000256" key="8">
    <source>
        <dbReference type="ARBA" id="ARBA00023224"/>
    </source>
</evidence>
<keyword evidence="7" id="KW-0675">Receptor</keyword>
<dbReference type="Ensembl" id="ENSECRT00000030937.1">
    <property type="protein sequence ID" value="ENSECRP00000030294.1"/>
    <property type="gene ID" value="ENSECRG00000020560.1"/>
</dbReference>
<dbReference type="PRINTS" id="PR00237">
    <property type="entry name" value="GPCRRHODOPSN"/>
</dbReference>
<evidence type="ECO:0000256" key="9">
    <source>
        <dbReference type="SAM" id="Phobius"/>
    </source>
</evidence>
<proteinExistence type="predicted"/>
<evidence type="ECO:0000256" key="4">
    <source>
        <dbReference type="ARBA" id="ARBA00022989"/>
    </source>
</evidence>
<accession>A0A8C4XH21</accession>
<sequence length="367" mass="41701">MHAYHHTCCTPAVWHNSLSMSVGKRGTAKGNKMEFKMPQLGYCYPNNNISCHKLIFEAEVYVGLYIFFVLLTSVTIFGNLLVIISISHFLQLHTPTNFLLLSLAGVDFLVGLFVLPFSLILQIETCWYFGAIYCYVYQSLANLFDVAIVTHMALISIDRYIAVCNPFFYSSEITLNITKVSIVVMWLYSFVFTFTFVYFGYVETEGCQQRCAFYGYDFGAYVFLIFIFIIPYSVMICSYTRIFIVAKRHSKAIKCLIEKTQSVESSNSNTPKASETKAAKTLGLVVGVFMVCWLPLIFFDSSVYDYSVLLIVIRNFLVLVSEVSFGVNPIIYHLFLRSILFLAVFDCSNDILDGLFILHAAGHFTNL</sequence>
<evidence type="ECO:0000256" key="2">
    <source>
        <dbReference type="ARBA" id="ARBA00022475"/>
    </source>
</evidence>
<keyword evidence="12" id="KW-1185">Reference proteome</keyword>
<dbReference type="AlphaFoldDB" id="A0A8C4XH21"/>
<dbReference type="SUPFAM" id="SSF81321">
    <property type="entry name" value="Family A G protein-coupled receptor-like"/>
    <property type="match status" value="1"/>
</dbReference>
<dbReference type="GeneTree" id="ENSGT00950000182934"/>
<dbReference type="InterPro" id="IPR050569">
    <property type="entry name" value="TAAR"/>
</dbReference>
<dbReference type="Proteomes" id="UP000694620">
    <property type="component" value="Unassembled WGS sequence"/>
</dbReference>
<keyword evidence="5" id="KW-0297">G-protein coupled receptor</keyword>
<keyword evidence="8" id="KW-0807">Transducer</keyword>
<evidence type="ECO:0000259" key="10">
    <source>
        <dbReference type="PROSITE" id="PS50262"/>
    </source>
</evidence>
<dbReference type="PANTHER" id="PTHR24249">
    <property type="entry name" value="HISTAMINE RECEPTOR-RELATED G-PROTEIN COUPLED RECEPTOR"/>
    <property type="match status" value="1"/>
</dbReference>
<feature type="transmembrane region" description="Helical" evidence="9">
    <location>
        <begin position="311"/>
        <end position="335"/>
    </location>
</feature>
<feature type="transmembrane region" description="Helical" evidence="9">
    <location>
        <begin position="221"/>
        <end position="244"/>
    </location>
</feature>
<organism evidence="11 12">
    <name type="scientific">Erpetoichthys calabaricus</name>
    <name type="common">Rope fish</name>
    <name type="synonym">Calamoichthys calabaricus</name>
    <dbReference type="NCBI Taxonomy" id="27687"/>
    <lineage>
        <taxon>Eukaryota</taxon>
        <taxon>Metazoa</taxon>
        <taxon>Chordata</taxon>
        <taxon>Craniata</taxon>
        <taxon>Vertebrata</taxon>
        <taxon>Euteleostomi</taxon>
        <taxon>Actinopterygii</taxon>
        <taxon>Polypteriformes</taxon>
        <taxon>Polypteridae</taxon>
        <taxon>Erpetoichthys</taxon>
    </lineage>
</organism>
<keyword evidence="2" id="KW-1003">Cell membrane</keyword>
<reference evidence="11" key="2">
    <citation type="submission" date="2025-09" db="UniProtKB">
        <authorList>
            <consortium name="Ensembl"/>
        </authorList>
    </citation>
    <scope>IDENTIFICATION</scope>
</reference>
<keyword evidence="3 9" id="KW-0812">Transmembrane</keyword>
<dbReference type="InterPro" id="IPR000276">
    <property type="entry name" value="GPCR_Rhodpsn"/>
</dbReference>
<keyword evidence="4 9" id="KW-1133">Transmembrane helix</keyword>
<evidence type="ECO:0000256" key="1">
    <source>
        <dbReference type="ARBA" id="ARBA00004651"/>
    </source>
</evidence>
<dbReference type="GO" id="GO:0005886">
    <property type="term" value="C:plasma membrane"/>
    <property type="evidence" value="ECO:0007669"/>
    <property type="project" value="UniProtKB-SubCell"/>
</dbReference>
<keyword evidence="6 9" id="KW-0472">Membrane</keyword>
<dbReference type="Gene3D" id="1.20.1070.10">
    <property type="entry name" value="Rhodopsin 7-helix transmembrane proteins"/>
    <property type="match status" value="1"/>
</dbReference>
<feature type="transmembrane region" description="Helical" evidence="9">
    <location>
        <begin position="62"/>
        <end position="86"/>
    </location>
</feature>
<dbReference type="GO" id="GO:0001594">
    <property type="term" value="F:trace-amine receptor activity"/>
    <property type="evidence" value="ECO:0007669"/>
    <property type="project" value="TreeGrafter"/>
</dbReference>
<evidence type="ECO:0000256" key="5">
    <source>
        <dbReference type="ARBA" id="ARBA00023040"/>
    </source>
</evidence>
<dbReference type="InterPro" id="IPR017452">
    <property type="entry name" value="GPCR_Rhodpsn_7TM"/>
</dbReference>
<comment type="subcellular location">
    <subcellularLocation>
        <location evidence="1">Cell membrane</location>
        <topology evidence="1">Multi-pass membrane protein</topology>
    </subcellularLocation>
</comment>
<protein>
    <recommendedName>
        <fullName evidence="10">G-protein coupled receptors family 1 profile domain-containing protein</fullName>
    </recommendedName>
</protein>
<evidence type="ECO:0000256" key="7">
    <source>
        <dbReference type="ARBA" id="ARBA00023170"/>
    </source>
</evidence>
<name>A0A8C4XH21_ERPCA</name>